<evidence type="ECO:0000313" key="3">
    <source>
        <dbReference type="Proteomes" id="UP000269923"/>
    </source>
</evidence>
<dbReference type="OrthoDB" id="4827574at2"/>
<dbReference type="AlphaFoldDB" id="A0A3P2A3E7"/>
<comment type="caution">
    <text evidence="2">The sequence shown here is derived from an EMBL/GenBank/DDBJ whole genome shotgun (WGS) entry which is preliminary data.</text>
</comment>
<dbReference type="Pfam" id="PF09346">
    <property type="entry name" value="SMI1_KNR4"/>
    <property type="match status" value="1"/>
</dbReference>
<dbReference type="Gene3D" id="3.40.1580.10">
    <property type="entry name" value="SMI1/KNR4-like"/>
    <property type="match status" value="1"/>
</dbReference>
<dbReference type="Proteomes" id="UP000269923">
    <property type="component" value="Unassembled WGS sequence"/>
</dbReference>
<proteinExistence type="predicted"/>
<keyword evidence="3" id="KW-1185">Reference proteome</keyword>
<protein>
    <submittedName>
        <fullName evidence="2">SMI1/KNR4 family protein</fullName>
    </submittedName>
</protein>
<dbReference type="RefSeq" id="WP_124795087.1">
    <property type="nucleotide sequence ID" value="NZ_RQYC01000009.1"/>
</dbReference>
<sequence>MPQVFENFDLSDVWQPNTYADANYKEAPFTPEILAAVEAELGYKLPQSFIALMAVQNGGVFRNTCFPTTQENSWSEDHVMICKVSGIGFEKSGSLCGEMGQAKWSEDWGYPPIGVYFADDPSAGHAAFALDYRECGQDGEPKVVLVEQEWDYEIVELAPNFETFIRHLRHEDEFLDE</sequence>
<dbReference type="InterPro" id="IPR037883">
    <property type="entry name" value="Knr4/Smi1-like_sf"/>
</dbReference>
<feature type="domain" description="Knr4/Smi1-like" evidence="1">
    <location>
        <begin position="28"/>
        <end position="167"/>
    </location>
</feature>
<accession>A0A3P2A3E7</accession>
<dbReference type="EMBL" id="RQYC01000009">
    <property type="protein sequence ID" value="RRD89962.1"/>
    <property type="molecule type" value="Genomic_DNA"/>
</dbReference>
<dbReference type="SUPFAM" id="SSF160631">
    <property type="entry name" value="SMI1/KNR4-like"/>
    <property type="match status" value="1"/>
</dbReference>
<gene>
    <name evidence="2" type="ORF">EII21_07020</name>
</gene>
<dbReference type="InterPro" id="IPR018958">
    <property type="entry name" value="Knr4/Smi1-like_dom"/>
</dbReference>
<name>A0A3P2A3E7_9NEIS</name>
<reference evidence="2 3" key="1">
    <citation type="submission" date="2018-11" db="EMBL/GenBank/DDBJ databases">
        <title>Genomes From Bacteria Associated with the Canine Oral Cavity: a Test Case for Automated Genome-Based Taxonomic Assignment.</title>
        <authorList>
            <person name="Coil D.A."/>
            <person name="Jospin G."/>
            <person name="Darling A.E."/>
            <person name="Wallis C."/>
            <person name="Davis I.J."/>
            <person name="Harris S."/>
            <person name="Eisen J.A."/>
            <person name="Holcombe L.J."/>
            <person name="O'Flynn C."/>
        </authorList>
    </citation>
    <scope>NUCLEOTIDE SEQUENCE [LARGE SCALE GENOMIC DNA]</scope>
    <source>
        <strain evidence="2 3">COT-280</strain>
    </source>
</reference>
<evidence type="ECO:0000259" key="1">
    <source>
        <dbReference type="SMART" id="SM00860"/>
    </source>
</evidence>
<dbReference type="SMART" id="SM00860">
    <property type="entry name" value="SMI1_KNR4"/>
    <property type="match status" value="1"/>
</dbReference>
<organism evidence="2 3">
    <name type="scientific">Conchiformibius steedae</name>
    <dbReference type="NCBI Taxonomy" id="153493"/>
    <lineage>
        <taxon>Bacteria</taxon>
        <taxon>Pseudomonadati</taxon>
        <taxon>Pseudomonadota</taxon>
        <taxon>Betaproteobacteria</taxon>
        <taxon>Neisseriales</taxon>
        <taxon>Neisseriaceae</taxon>
        <taxon>Conchiformibius</taxon>
    </lineage>
</organism>
<evidence type="ECO:0000313" key="2">
    <source>
        <dbReference type="EMBL" id="RRD89962.1"/>
    </source>
</evidence>